<accession>A0A1H9P970</accession>
<dbReference type="RefSeq" id="WP_092255033.1">
    <property type="nucleotide sequence ID" value="NZ_CP047199.1"/>
</dbReference>
<evidence type="ECO:0000256" key="2">
    <source>
        <dbReference type="SAM" id="Phobius"/>
    </source>
</evidence>
<sequence length="174" mass="18832">MTDRSNPHNPFDGEYSADSDRVGSDQDAYPSFGQTSDATGDYPGGAYPGEYEENNNLALWAMILGIIDFVLTLTIIGAVFGIGLILGIIAVVLGILGLRRAGKMVGPNRRKGMAITGIVLGVLSILATFAIFAMSFFGLKWFADRGVFEACQPYIHDDVAYQQCIEEETANLLR</sequence>
<feature type="transmembrane region" description="Helical" evidence="2">
    <location>
        <begin position="114"/>
        <end position="139"/>
    </location>
</feature>
<keyword evidence="2" id="KW-0812">Transmembrane</keyword>
<gene>
    <name evidence="3" type="ORF">SAMN05661109_00258</name>
</gene>
<organism evidence="3 4">
    <name type="scientific">Corynebacterium cystitidis DSM 20524</name>
    <dbReference type="NCBI Taxonomy" id="1121357"/>
    <lineage>
        <taxon>Bacteria</taxon>
        <taxon>Bacillati</taxon>
        <taxon>Actinomycetota</taxon>
        <taxon>Actinomycetes</taxon>
        <taxon>Mycobacteriales</taxon>
        <taxon>Corynebacteriaceae</taxon>
        <taxon>Corynebacterium</taxon>
    </lineage>
</organism>
<feature type="region of interest" description="Disordered" evidence="1">
    <location>
        <begin position="1"/>
        <end position="45"/>
    </location>
</feature>
<evidence type="ECO:0000313" key="3">
    <source>
        <dbReference type="EMBL" id="SER44804.1"/>
    </source>
</evidence>
<protein>
    <recommendedName>
        <fullName evidence="5">DUF4190 domain-containing protein</fullName>
    </recommendedName>
</protein>
<evidence type="ECO:0008006" key="5">
    <source>
        <dbReference type="Google" id="ProtNLM"/>
    </source>
</evidence>
<evidence type="ECO:0000313" key="4">
    <source>
        <dbReference type="Proteomes" id="UP000198929"/>
    </source>
</evidence>
<name>A0A1H9P970_9CORY</name>
<reference evidence="4" key="1">
    <citation type="submission" date="2016-10" db="EMBL/GenBank/DDBJ databases">
        <authorList>
            <person name="Varghese N."/>
            <person name="Submissions S."/>
        </authorList>
    </citation>
    <scope>NUCLEOTIDE SEQUENCE [LARGE SCALE GENOMIC DNA]</scope>
    <source>
        <strain evidence="4">DSM 20524</strain>
    </source>
</reference>
<dbReference type="STRING" id="1121357.SAMN05661109_00258"/>
<keyword evidence="2" id="KW-1133">Transmembrane helix</keyword>
<dbReference type="AlphaFoldDB" id="A0A1H9P970"/>
<keyword evidence="4" id="KW-1185">Reference proteome</keyword>
<evidence type="ECO:0000256" key="1">
    <source>
        <dbReference type="SAM" id="MobiDB-lite"/>
    </source>
</evidence>
<dbReference type="Proteomes" id="UP000198929">
    <property type="component" value="Unassembled WGS sequence"/>
</dbReference>
<dbReference type="EMBL" id="FOGQ01000001">
    <property type="protein sequence ID" value="SER44804.1"/>
    <property type="molecule type" value="Genomic_DNA"/>
</dbReference>
<keyword evidence="2" id="KW-0472">Membrane</keyword>
<proteinExistence type="predicted"/>
<feature type="transmembrane region" description="Helical" evidence="2">
    <location>
        <begin position="60"/>
        <end position="93"/>
    </location>
</feature>